<dbReference type="PANTHER" id="PTHR13146:SF1">
    <property type="entry name" value="SUGAR PHOSPHATE TRANSPORTER DOMAIN-CONTAINING PROTEIN"/>
    <property type="match status" value="1"/>
</dbReference>
<comment type="caution">
    <text evidence="3">The sequence shown here is derived from an EMBL/GenBank/DDBJ whole genome shotgun (WGS) entry which is preliminary data.</text>
</comment>
<feature type="region of interest" description="Disordered" evidence="1">
    <location>
        <begin position="332"/>
        <end position="382"/>
    </location>
</feature>
<feature type="transmembrane region" description="Helical" evidence="2">
    <location>
        <begin position="245"/>
        <end position="264"/>
    </location>
</feature>
<evidence type="ECO:0000256" key="2">
    <source>
        <dbReference type="SAM" id="Phobius"/>
    </source>
</evidence>
<keyword evidence="4" id="KW-1185">Reference proteome</keyword>
<keyword evidence="2" id="KW-1133">Transmembrane helix</keyword>
<organism evidence="3 4">
    <name type="scientific">Micractinium conductrix</name>
    <dbReference type="NCBI Taxonomy" id="554055"/>
    <lineage>
        <taxon>Eukaryota</taxon>
        <taxon>Viridiplantae</taxon>
        <taxon>Chlorophyta</taxon>
        <taxon>core chlorophytes</taxon>
        <taxon>Trebouxiophyceae</taxon>
        <taxon>Chlorellales</taxon>
        <taxon>Chlorellaceae</taxon>
        <taxon>Chlorella clade</taxon>
        <taxon>Micractinium</taxon>
    </lineage>
</organism>
<dbReference type="EMBL" id="LHPF02000026">
    <property type="protein sequence ID" value="PSC69568.1"/>
    <property type="molecule type" value="Genomic_DNA"/>
</dbReference>
<keyword evidence="2" id="KW-0812">Transmembrane</keyword>
<feature type="transmembrane region" description="Helical" evidence="2">
    <location>
        <begin position="171"/>
        <end position="195"/>
    </location>
</feature>
<dbReference type="Proteomes" id="UP000239649">
    <property type="component" value="Unassembled WGS sequence"/>
</dbReference>
<dbReference type="OrthoDB" id="29773at2759"/>
<reference evidence="3 4" key="1">
    <citation type="journal article" date="2018" name="Plant J.">
        <title>Genome sequences of Chlorella sorokiniana UTEX 1602 and Micractinium conductrix SAG 241.80: implications to maltose excretion by a green alga.</title>
        <authorList>
            <person name="Arriola M.B."/>
            <person name="Velmurugan N."/>
            <person name="Zhang Y."/>
            <person name="Plunkett M.H."/>
            <person name="Hondzo H."/>
            <person name="Barney B.M."/>
        </authorList>
    </citation>
    <scope>NUCLEOTIDE SEQUENCE [LARGE SCALE GENOMIC DNA]</scope>
    <source>
        <strain evidence="3 4">SAG 241.80</strain>
    </source>
</reference>
<evidence type="ECO:0000313" key="4">
    <source>
        <dbReference type="Proteomes" id="UP000239649"/>
    </source>
</evidence>
<dbReference type="SUPFAM" id="SSF103481">
    <property type="entry name" value="Multidrug resistance efflux transporter EmrE"/>
    <property type="match status" value="1"/>
</dbReference>
<feature type="transmembrane region" description="Helical" evidence="2">
    <location>
        <begin position="276"/>
        <end position="298"/>
    </location>
</feature>
<evidence type="ECO:0000256" key="1">
    <source>
        <dbReference type="SAM" id="MobiDB-lite"/>
    </source>
</evidence>
<evidence type="ECO:0000313" key="3">
    <source>
        <dbReference type="EMBL" id="PSC69568.1"/>
    </source>
</evidence>
<proteinExistence type="predicted"/>
<dbReference type="InterPro" id="IPR037185">
    <property type="entry name" value="EmrE-like"/>
</dbReference>
<protein>
    <submittedName>
        <fullName evidence="3">Transporter permease</fullName>
    </submittedName>
</protein>
<keyword evidence="2" id="KW-0472">Membrane</keyword>
<name>A0A2P6V657_9CHLO</name>
<accession>A0A2P6V657</accession>
<feature type="transmembrane region" description="Helical" evidence="2">
    <location>
        <begin position="121"/>
        <end position="141"/>
    </location>
</feature>
<sequence length="382" mass="38976">MGLSAPLLYLCSGVVLNTLSQLITDTKFSRPEAHVIPFVKFAATLAGAALRRPRVATATPEQRRLMLLVGLLDASAYTVYCLGFFACGATLANLLLSGVGQVLTASLTRWVLRRRLTGGQLAGIAFVSLGLAVRAAPAAYFDALPFPGGGAGAAGSAGPAGPSLALSPEQLTGAGMVALAAFLYSLLGVAYEKLLKGTGTPPPNAEIMWNVSILGFLASSAYQALYTVPNWDKLVAAPMAAGGSHPYFVGALLALFGLLFNLHMLVQAAVFKSDGALGVGLVNAVRGAVITIVIAALFCSSDRPHLCLTPQTILSAAVTTLGGAVYVLTGGGKKPPTPAQHANEGKSKAGQAEAAAEEEEEESAAGKAAGDKTAAGRKDKDA</sequence>
<feature type="transmembrane region" description="Helical" evidence="2">
    <location>
        <begin position="65"/>
        <end position="85"/>
    </location>
</feature>
<dbReference type="GO" id="GO:0016020">
    <property type="term" value="C:membrane"/>
    <property type="evidence" value="ECO:0007669"/>
    <property type="project" value="TreeGrafter"/>
</dbReference>
<feature type="transmembrane region" description="Helical" evidence="2">
    <location>
        <begin position="207"/>
        <end position="225"/>
    </location>
</feature>
<dbReference type="AlphaFoldDB" id="A0A2P6V657"/>
<dbReference type="PANTHER" id="PTHR13146">
    <property type="match status" value="1"/>
</dbReference>
<gene>
    <name evidence="3" type="ORF">C2E20_6985</name>
</gene>